<organism evidence="2 4">
    <name type="scientific">Paraburkholderia phenoliruptrix</name>
    <dbReference type="NCBI Taxonomy" id="252970"/>
    <lineage>
        <taxon>Bacteria</taxon>
        <taxon>Pseudomonadati</taxon>
        <taxon>Pseudomonadota</taxon>
        <taxon>Betaproteobacteria</taxon>
        <taxon>Burkholderiales</taxon>
        <taxon>Burkholderiaceae</taxon>
        <taxon>Paraburkholderia</taxon>
    </lineage>
</organism>
<dbReference type="Gene3D" id="3.10.180.10">
    <property type="entry name" value="2,3-Dihydroxybiphenyl 1,2-Dioxygenase, domain 1"/>
    <property type="match status" value="1"/>
</dbReference>
<evidence type="ECO:0000313" key="4">
    <source>
        <dbReference type="Proteomes" id="UP000494249"/>
    </source>
</evidence>
<evidence type="ECO:0000313" key="2">
    <source>
        <dbReference type="EMBL" id="CAB3715328.1"/>
    </source>
</evidence>
<evidence type="ECO:0000259" key="1">
    <source>
        <dbReference type="PROSITE" id="PS51819"/>
    </source>
</evidence>
<feature type="domain" description="VOC" evidence="1">
    <location>
        <begin position="7"/>
        <end position="124"/>
    </location>
</feature>
<dbReference type="RefSeq" id="WP_035480160.1">
    <property type="nucleotide sequence ID" value="NZ_CADFGL010000022.1"/>
</dbReference>
<reference evidence="2 4" key="1">
    <citation type="submission" date="2020-04" db="EMBL/GenBank/DDBJ databases">
        <authorList>
            <person name="De Canck E."/>
        </authorList>
    </citation>
    <scope>NUCLEOTIDE SEQUENCE [LARGE SCALE GENOMIC DNA]</scope>
    <source>
        <strain evidence="2 4">LMG 22037</strain>
    </source>
</reference>
<dbReference type="PANTHER" id="PTHR33993:SF2">
    <property type="entry name" value="VOC DOMAIN-CONTAINING PROTEIN"/>
    <property type="match status" value="1"/>
</dbReference>
<accession>A0A6J5BQR5</accession>
<protein>
    <submittedName>
        <fullName evidence="3">VOC family protein</fullName>
    </submittedName>
</protein>
<dbReference type="InterPro" id="IPR029068">
    <property type="entry name" value="Glyas_Bleomycin-R_OHBP_Dase"/>
</dbReference>
<dbReference type="CDD" id="cd07247">
    <property type="entry name" value="SgaA_N_like"/>
    <property type="match status" value="1"/>
</dbReference>
<gene>
    <name evidence="3" type="ORF">AB3X84_08870</name>
    <name evidence="2" type="ORF">LMG22037_04316</name>
</gene>
<evidence type="ECO:0000313" key="5">
    <source>
        <dbReference type="Proteomes" id="UP001558535"/>
    </source>
</evidence>
<dbReference type="InterPro" id="IPR037523">
    <property type="entry name" value="VOC_core"/>
</dbReference>
<dbReference type="Proteomes" id="UP000494249">
    <property type="component" value="Unassembled WGS sequence"/>
</dbReference>
<dbReference type="InterPro" id="IPR052164">
    <property type="entry name" value="Anthracycline_SecMetBiosynth"/>
</dbReference>
<keyword evidence="5" id="KW-1185">Reference proteome</keyword>
<proteinExistence type="predicted"/>
<dbReference type="AlphaFoldDB" id="A0A6J5BQR5"/>
<dbReference type="InterPro" id="IPR004360">
    <property type="entry name" value="Glyas_Fos-R_dOase_dom"/>
</dbReference>
<dbReference type="EMBL" id="JBFPKE010000002">
    <property type="protein sequence ID" value="MEX3750111.1"/>
    <property type="molecule type" value="Genomic_DNA"/>
</dbReference>
<dbReference type="EMBL" id="CADIKB010000024">
    <property type="protein sequence ID" value="CAB3715328.1"/>
    <property type="molecule type" value="Genomic_DNA"/>
</dbReference>
<dbReference type="PROSITE" id="PS51819">
    <property type="entry name" value="VOC"/>
    <property type="match status" value="1"/>
</dbReference>
<dbReference type="PANTHER" id="PTHR33993">
    <property type="entry name" value="GLYOXALASE-RELATED"/>
    <property type="match status" value="1"/>
</dbReference>
<sequence length="127" mass="13649">MSASSKVVAWFEIPSVDFDRAVRFYEAALDVTLNRQEFGGQPIAVFDCEEPATRGAVVHSPSMTPNGDGVLVYLNAHPTVDAALARIEEAGGKTDGPVIKLPQDIGYIAFFIDSEGNRLGLHSRTNG</sequence>
<dbReference type="SUPFAM" id="SSF54593">
    <property type="entry name" value="Glyoxalase/Bleomycin resistance protein/Dihydroxybiphenyl dioxygenase"/>
    <property type="match status" value="1"/>
</dbReference>
<dbReference type="Proteomes" id="UP001558535">
    <property type="component" value="Unassembled WGS sequence"/>
</dbReference>
<reference evidence="3 5" key="2">
    <citation type="submission" date="2024-07" db="EMBL/GenBank/DDBJ databases">
        <title>A survey of Mimosa microsymbionts across Brazilian biomes reveals a high diversity of Paraburkholderia nodulating endemic species, but also that Cupriavidus is common as a symbiont of widespread species.</title>
        <authorList>
            <person name="Rouws L."/>
            <person name="Barauna A."/>
            <person name="Beukes C."/>
            <person name="Rouws J.R.C."/>
            <person name="De Faria S.M."/>
            <person name="Gross E."/>
            <person name="Bueno Dos Reis Junior F."/>
            <person name="Simon M.F."/>
            <person name="Maluk M."/>
            <person name="Odee D.W."/>
            <person name="Kenicer G."/>
            <person name="Young J.P.W."/>
            <person name="Reis V.M."/>
            <person name="Zilli J."/>
            <person name="James E.K."/>
        </authorList>
    </citation>
    <scope>NUCLEOTIDE SEQUENCE [LARGE SCALE GENOMIC DNA]</scope>
    <source>
        <strain evidence="3 5">BR14375</strain>
    </source>
</reference>
<evidence type="ECO:0000313" key="3">
    <source>
        <dbReference type="EMBL" id="MEX3750111.1"/>
    </source>
</evidence>
<name>A0A6J5BQR5_9BURK</name>
<dbReference type="Pfam" id="PF00903">
    <property type="entry name" value="Glyoxalase"/>
    <property type="match status" value="1"/>
</dbReference>